<evidence type="ECO:0000256" key="3">
    <source>
        <dbReference type="ARBA" id="ARBA00022553"/>
    </source>
</evidence>
<gene>
    <name evidence="11" type="ORF">PGLA_16945</name>
</gene>
<dbReference type="GO" id="GO:0046983">
    <property type="term" value="F:protein dimerization activity"/>
    <property type="evidence" value="ECO:0007669"/>
    <property type="project" value="InterPro"/>
</dbReference>
<evidence type="ECO:0000256" key="6">
    <source>
        <dbReference type="ARBA" id="ARBA00022777"/>
    </source>
</evidence>
<feature type="domain" description="Signal transduction histidine kinase subgroup 3 dimerisation and phosphoacceptor" evidence="10">
    <location>
        <begin position="81"/>
        <end position="144"/>
    </location>
</feature>
<comment type="caution">
    <text evidence="11">The sequence shown here is derived from an EMBL/GenBank/DDBJ whole genome shotgun (WGS) entry which is preliminary data.</text>
</comment>
<dbReference type="AlphaFoldDB" id="A0A168K3G7"/>
<keyword evidence="9" id="KW-0812">Transmembrane</keyword>
<keyword evidence="12" id="KW-1185">Reference proteome</keyword>
<dbReference type="CDD" id="cd16917">
    <property type="entry name" value="HATPase_UhpB-NarQ-NarX-like"/>
    <property type="match status" value="1"/>
</dbReference>
<evidence type="ECO:0000259" key="10">
    <source>
        <dbReference type="Pfam" id="PF07730"/>
    </source>
</evidence>
<keyword evidence="8" id="KW-0902">Two-component regulatory system</keyword>
<dbReference type="RefSeq" id="WP_068534985.1">
    <property type="nucleotide sequence ID" value="NZ_LVJH01000029.1"/>
</dbReference>
<keyword evidence="9" id="KW-0472">Membrane</keyword>
<dbReference type="PANTHER" id="PTHR24421:SF10">
    <property type="entry name" value="NITRATE_NITRITE SENSOR PROTEIN NARQ"/>
    <property type="match status" value="1"/>
</dbReference>
<keyword evidence="4" id="KW-0808">Transferase</keyword>
<dbReference type="InterPro" id="IPR036890">
    <property type="entry name" value="HATPase_C_sf"/>
</dbReference>
<protein>
    <recommendedName>
        <fullName evidence="2">histidine kinase</fullName>
        <ecNumber evidence="2">2.7.13.3</ecNumber>
    </recommendedName>
</protein>
<organism evidence="11 12">
    <name type="scientific">Paenibacillus glacialis</name>
    <dbReference type="NCBI Taxonomy" id="494026"/>
    <lineage>
        <taxon>Bacteria</taxon>
        <taxon>Bacillati</taxon>
        <taxon>Bacillota</taxon>
        <taxon>Bacilli</taxon>
        <taxon>Bacillales</taxon>
        <taxon>Paenibacillaceae</taxon>
        <taxon>Paenibacillus</taxon>
    </lineage>
</organism>
<dbReference type="GO" id="GO:0016020">
    <property type="term" value="C:membrane"/>
    <property type="evidence" value="ECO:0007669"/>
    <property type="project" value="InterPro"/>
</dbReference>
<evidence type="ECO:0000313" key="11">
    <source>
        <dbReference type="EMBL" id="OAB41484.1"/>
    </source>
</evidence>
<dbReference type="PANTHER" id="PTHR24421">
    <property type="entry name" value="NITRATE/NITRITE SENSOR PROTEIN NARX-RELATED"/>
    <property type="match status" value="1"/>
</dbReference>
<dbReference type="InterPro" id="IPR011712">
    <property type="entry name" value="Sig_transdc_His_kin_sub3_dim/P"/>
</dbReference>
<evidence type="ECO:0000256" key="7">
    <source>
        <dbReference type="ARBA" id="ARBA00022840"/>
    </source>
</evidence>
<feature type="transmembrane region" description="Helical" evidence="9">
    <location>
        <begin position="36"/>
        <end position="58"/>
    </location>
</feature>
<keyword evidence="9" id="KW-1133">Transmembrane helix</keyword>
<evidence type="ECO:0000256" key="2">
    <source>
        <dbReference type="ARBA" id="ARBA00012438"/>
    </source>
</evidence>
<evidence type="ECO:0000256" key="1">
    <source>
        <dbReference type="ARBA" id="ARBA00000085"/>
    </source>
</evidence>
<dbReference type="EC" id="2.7.13.3" evidence="2"/>
<reference evidence="11 12" key="1">
    <citation type="submission" date="2016-03" db="EMBL/GenBank/DDBJ databases">
        <title>Draft genome sequence of Paenibacillus glacialis DSM 22343.</title>
        <authorList>
            <person name="Shin S.-K."/>
            <person name="Yi H."/>
        </authorList>
    </citation>
    <scope>NUCLEOTIDE SEQUENCE [LARGE SCALE GENOMIC DNA]</scope>
    <source>
        <strain evidence="11 12">DSM 22343</strain>
    </source>
</reference>
<dbReference type="GO" id="GO:0005524">
    <property type="term" value="F:ATP binding"/>
    <property type="evidence" value="ECO:0007669"/>
    <property type="project" value="UniProtKB-KW"/>
</dbReference>
<sequence>MSYKQIKWMILFLPTVTVGLWEYLRHSHLLNYISMDLGNFLSPVIVFLTSLTLLMPLFRMLEHNQEELNRERAEKAALEARELLSRELHDGIAQSLFLLSVQIDRVDTKTITPQEQGEIQEIRKTVHEVNRYARQAITNLRYPATTEMHEFEDSMKARIMDIADETLTIQPFIEWTIPDHCLDSRQKIEMLACIRESLLNIAKHAQATVISIRGVGSDESWKVRIEDNGVGMMDDLDYYQDRYGLRIMVERARDLGWKVSLPEVSHGAVVEIRKEAITQ</sequence>
<keyword evidence="6 11" id="KW-0418">Kinase</keyword>
<evidence type="ECO:0000256" key="9">
    <source>
        <dbReference type="SAM" id="Phobius"/>
    </source>
</evidence>
<feature type="transmembrane region" description="Helical" evidence="9">
    <location>
        <begin position="6"/>
        <end position="24"/>
    </location>
</feature>
<dbReference type="Gene3D" id="1.20.5.1930">
    <property type="match status" value="1"/>
</dbReference>
<evidence type="ECO:0000313" key="12">
    <source>
        <dbReference type="Proteomes" id="UP000076967"/>
    </source>
</evidence>
<dbReference type="InterPro" id="IPR050482">
    <property type="entry name" value="Sensor_HK_TwoCompSys"/>
</dbReference>
<dbReference type="STRING" id="494026.PGLA_16945"/>
<comment type="catalytic activity">
    <reaction evidence="1">
        <text>ATP + protein L-histidine = ADP + protein N-phospho-L-histidine.</text>
        <dbReference type="EC" id="2.7.13.3"/>
    </reaction>
</comment>
<dbReference type="SUPFAM" id="SSF55874">
    <property type="entry name" value="ATPase domain of HSP90 chaperone/DNA topoisomerase II/histidine kinase"/>
    <property type="match status" value="1"/>
</dbReference>
<evidence type="ECO:0000256" key="5">
    <source>
        <dbReference type="ARBA" id="ARBA00022741"/>
    </source>
</evidence>
<proteinExistence type="predicted"/>
<name>A0A168K3G7_9BACL</name>
<dbReference type="Proteomes" id="UP000076967">
    <property type="component" value="Unassembled WGS sequence"/>
</dbReference>
<evidence type="ECO:0000256" key="8">
    <source>
        <dbReference type="ARBA" id="ARBA00023012"/>
    </source>
</evidence>
<dbReference type="OrthoDB" id="773385at2"/>
<keyword evidence="7" id="KW-0067">ATP-binding</keyword>
<keyword evidence="3" id="KW-0597">Phosphoprotein</keyword>
<dbReference type="GO" id="GO:0000155">
    <property type="term" value="F:phosphorelay sensor kinase activity"/>
    <property type="evidence" value="ECO:0007669"/>
    <property type="project" value="InterPro"/>
</dbReference>
<dbReference type="Gene3D" id="3.30.565.10">
    <property type="entry name" value="Histidine kinase-like ATPase, C-terminal domain"/>
    <property type="match status" value="1"/>
</dbReference>
<accession>A0A168K3G7</accession>
<evidence type="ECO:0000256" key="4">
    <source>
        <dbReference type="ARBA" id="ARBA00022679"/>
    </source>
</evidence>
<keyword evidence="5" id="KW-0547">Nucleotide-binding</keyword>
<dbReference type="Pfam" id="PF07730">
    <property type="entry name" value="HisKA_3"/>
    <property type="match status" value="1"/>
</dbReference>
<dbReference type="EMBL" id="LVJH01000029">
    <property type="protein sequence ID" value="OAB41484.1"/>
    <property type="molecule type" value="Genomic_DNA"/>
</dbReference>